<dbReference type="InterPro" id="IPR000182">
    <property type="entry name" value="GNAT_dom"/>
</dbReference>
<reference evidence="5" key="1">
    <citation type="journal article" date="2019" name="Int. J. Syst. Evol. Microbiol.">
        <title>The Global Catalogue of Microorganisms (GCM) 10K type strain sequencing project: providing services to taxonomists for standard genome sequencing and annotation.</title>
        <authorList>
            <consortium name="The Broad Institute Genomics Platform"/>
            <consortium name="The Broad Institute Genome Sequencing Center for Infectious Disease"/>
            <person name="Wu L."/>
            <person name="Ma J."/>
        </authorList>
    </citation>
    <scope>NUCLEOTIDE SEQUENCE [LARGE SCALE GENOMIC DNA]</scope>
    <source>
        <strain evidence="5">JCM 14304</strain>
    </source>
</reference>
<keyword evidence="1" id="KW-0808">Transferase</keyword>
<accession>A0ABP4QJF9</accession>
<dbReference type="Pfam" id="PF00583">
    <property type="entry name" value="Acetyltransf_1"/>
    <property type="match status" value="1"/>
</dbReference>
<dbReference type="CDD" id="cd04301">
    <property type="entry name" value="NAT_SF"/>
    <property type="match status" value="1"/>
</dbReference>
<protein>
    <recommendedName>
        <fullName evidence="3">N-acetyltransferase domain-containing protein</fullName>
    </recommendedName>
</protein>
<name>A0ABP4QJF9_9ACTN</name>
<sequence>MVTIRGAVRADGPEVARVYVDSWNDGFGDLMPTAVLDDRRVARWTETVANGNWWVAEVDGAIAGFVGIGPSRNPLDPTLGELDTIAVDRPYWRQGVGTALMTKALQELEKQYNEAILWTLANYPQGQNFYVKTGWTLTSESRDGGHQISYRRRFS</sequence>
<keyword evidence="2" id="KW-0012">Acyltransferase</keyword>
<dbReference type="RefSeq" id="WP_344199477.1">
    <property type="nucleotide sequence ID" value="NZ_BAAAND010000012.1"/>
</dbReference>
<evidence type="ECO:0000259" key="3">
    <source>
        <dbReference type="PROSITE" id="PS51186"/>
    </source>
</evidence>
<keyword evidence="5" id="KW-1185">Reference proteome</keyword>
<dbReference type="Gene3D" id="3.40.630.30">
    <property type="match status" value="1"/>
</dbReference>
<evidence type="ECO:0000313" key="4">
    <source>
        <dbReference type="EMBL" id="GAA1609803.1"/>
    </source>
</evidence>
<dbReference type="InterPro" id="IPR050832">
    <property type="entry name" value="Bact_Acetyltransf"/>
</dbReference>
<dbReference type="InterPro" id="IPR016181">
    <property type="entry name" value="Acyl_CoA_acyltransferase"/>
</dbReference>
<evidence type="ECO:0000256" key="2">
    <source>
        <dbReference type="ARBA" id="ARBA00023315"/>
    </source>
</evidence>
<dbReference type="EMBL" id="BAAAND010000012">
    <property type="protein sequence ID" value="GAA1609803.1"/>
    <property type="molecule type" value="Genomic_DNA"/>
</dbReference>
<gene>
    <name evidence="4" type="ORF">GCM10009742_70540</name>
</gene>
<dbReference type="PROSITE" id="PS51186">
    <property type="entry name" value="GNAT"/>
    <property type="match status" value="1"/>
</dbReference>
<dbReference type="PANTHER" id="PTHR43877">
    <property type="entry name" value="AMINOALKYLPHOSPHONATE N-ACETYLTRANSFERASE-RELATED-RELATED"/>
    <property type="match status" value="1"/>
</dbReference>
<proteinExistence type="predicted"/>
<organism evidence="4 5">
    <name type="scientific">Kribbella karoonensis</name>
    <dbReference type="NCBI Taxonomy" id="324851"/>
    <lineage>
        <taxon>Bacteria</taxon>
        <taxon>Bacillati</taxon>
        <taxon>Actinomycetota</taxon>
        <taxon>Actinomycetes</taxon>
        <taxon>Propionibacteriales</taxon>
        <taxon>Kribbellaceae</taxon>
        <taxon>Kribbella</taxon>
    </lineage>
</organism>
<evidence type="ECO:0000256" key="1">
    <source>
        <dbReference type="ARBA" id="ARBA00022679"/>
    </source>
</evidence>
<dbReference type="SUPFAM" id="SSF55729">
    <property type="entry name" value="Acyl-CoA N-acyltransferases (Nat)"/>
    <property type="match status" value="1"/>
</dbReference>
<comment type="caution">
    <text evidence="4">The sequence shown here is derived from an EMBL/GenBank/DDBJ whole genome shotgun (WGS) entry which is preliminary data.</text>
</comment>
<feature type="domain" description="N-acetyltransferase" evidence="3">
    <location>
        <begin position="2"/>
        <end position="155"/>
    </location>
</feature>
<dbReference type="Proteomes" id="UP001500190">
    <property type="component" value="Unassembled WGS sequence"/>
</dbReference>
<evidence type="ECO:0000313" key="5">
    <source>
        <dbReference type="Proteomes" id="UP001500190"/>
    </source>
</evidence>